<proteinExistence type="predicted"/>
<dbReference type="AlphaFoldDB" id="A0A3M7PGZ8"/>
<dbReference type="Proteomes" id="UP000276133">
    <property type="component" value="Unassembled WGS sequence"/>
</dbReference>
<feature type="chain" id="PRO_5018002405" evidence="1">
    <location>
        <begin position="19"/>
        <end position="276"/>
    </location>
</feature>
<gene>
    <name evidence="2" type="ORF">BpHYR1_027021</name>
</gene>
<sequence length="276" mass="32751">MKALIILIMLLLENCTILDQNNHSYFGNISLLFFTFSTKYNLKTCPQVFKNAKLNRLIFHGISESFLKKNMLGFKQVNQTVSNEIERMEIDCFRAQITRSQLNPEMLKNGSVNLLSDDVFKYLTNLSLISLKIENFRHFSSHGFKWFSNIQPNVHLHLFIYFEERYHFPDQDICLFKNFVAKHDNLIFLTDSVPKCSCTLLWIHQNIKQNKTYLKNMIDKNSYLYEDIGYFVSICSNETNEFFTRCNFQSKFNRCEQNKSINEFVYLSEYLDLLQT</sequence>
<evidence type="ECO:0000313" key="3">
    <source>
        <dbReference type="Proteomes" id="UP000276133"/>
    </source>
</evidence>
<protein>
    <submittedName>
        <fullName evidence="2">Uncharacterized protein</fullName>
    </submittedName>
</protein>
<accession>A0A3M7PGZ8</accession>
<evidence type="ECO:0000256" key="1">
    <source>
        <dbReference type="SAM" id="SignalP"/>
    </source>
</evidence>
<reference evidence="2 3" key="1">
    <citation type="journal article" date="2018" name="Sci. Rep.">
        <title>Genomic signatures of local adaptation to the degree of environmental predictability in rotifers.</title>
        <authorList>
            <person name="Franch-Gras L."/>
            <person name="Hahn C."/>
            <person name="Garcia-Roger E.M."/>
            <person name="Carmona M.J."/>
            <person name="Serra M."/>
            <person name="Gomez A."/>
        </authorList>
    </citation>
    <scope>NUCLEOTIDE SEQUENCE [LARGE SCALE GENOMIC DNA]</scope>
    <source>
        <strain evidence="2">HYR1</strain>
    </source>
</reference>
<organism evidence="2 3">
    <name type="scientific">Brachionus plicatilis</name>
    <name type="common">Marine rotifer</name>
    <name type="synonym">Brachionus muelleri</name>
    <dbReference type="NCBI Taxonomy" id="10195"/>
    <lineage>
        <taxon>Eukaryota</taxon>
        <taxon>Metazoa</taxon>
        <taxon>Spiralia</taxon>
        <taxon>Gnathifera</taxon>
        <taxon>Rotifera</taxon>
        <taxon>Eurotatoria</taxon>
        <taxon>Monogononta</taxon>
        <taxon>Pseudotrocha</taxon>
        <taxon>Ploima</taxon>
        <taxon>Brachionidae</taxon>
        <taxon>Brachionus</taxon>
    </lineage>
</organism>
<dbReference type="EMBL" id="REGN01010799">
    <property type="protein sequence ID" value="RMZ98395.1"/>
    <property type="molecule type" value="Genomic_DNA"/>
</dbReference>
<comment type="caution">
    <text evidence="2">The sequence shown here is derived from an EMBL/GenBank/DDBJ whole genome shotgun (WGS) entry which is preliminary data.</text>
</comment>
<evidence type="ECO:0000313" key="2">
    <source>
        <dbReference type="EMBL" id="RMZ98395.1"/>
    </source>
</evidence>
<keyword evidence="3" id="KW-1185">Reference proteome</keyword>
<keyword evidence="1" id="KW-0732">Signal</keyword>
<feature type="signal peptide" evidence="1">
    <location>
        <begin position="1"/>
        <end position="18"/>
    </location>
</feature>
<name>A0A3M7PGZ8_BRAPC</name>